<evidence type="ECO:0000256" key="8">
    <source>
        <dbReference type="ARBA" id="ARBA00022729"/>
    </source>
</evidence>
<dbReference type="PROSITE" id="PS51125">
    <property type="entry name" value="NHL"/>
    <property type="match status" value="1"/>
</dbReference>
<dbReference type="GO" id="GO:0006518">
    <property type="term" value="P:peptide metabolic process"/>
    <property type="evidence" value="ECO:0007669"/>
    <property type="project" value="InterPro"/>
</dbReference>
<feature type="disulfide bond" evidence="20">
    <location>
        <begin position="260"/>
        <end position="282"/>
    </location>
</feature>
<evidence type="ECO:0000313" key="27">
    <source>
        <dbReference type="WBParaSite" id="MBELARI_LOCUS18167"/>
    </source>
</evidence>
<organism evidence="26 27">
    <name type="scientific">Mesorhabditis belari</name>
    <dbReference type="NCBI Taxonomy" id="2138241"/>
    <lineage>
        <taxon>Eukaryota</taxon>
        <taxon>Metazoa</taxon>
        <taxon>Ecdysozoa</taxon>
        <taxon>Nematoda</taxon>
        <taxon>Chromadorea</taxon>
        <taxon>Rhabditida</taxon>
        <taxon>Rhabditina</taxon>
        <taxon>Rhabditomorpha</taxon>
        <taxon>Rhabditoidea</taxon>
        <taxon>Rhabditidae</taxon>
        <taxon>Mesorhabditinae</taxon>
        <taxon>Mesorhabditis</taxon>
    </lineage>
</organism>
<comment type="catalytic activity">
    <reaction evidence="18">
        <text>a [peptide]-C-terminal glycine + 2 L-ascorbate + O2 = a [peptide]-C-terminal (2S)-2-hydroxyglycine + 2 monodehydro-L-ascorbate radical + H2O</text>
        <dbReference type="Rhea" id="RHEA:21452"/>
        <dbReference type="Rhea" id="RHEA-COMP:13486"/>
        <dbReference type="Rhea" id="RHEA-COMP:15321"/>
        <dbReference type="ChEBI" id="CHEBI:15377"/>
        <dbReference type="ChEBI" id="CHEBI:15379"/>
        <dbReference type="ChEBI" id="CHEBI:38290"/>
        <dbReference type="ChEBI" id="CHEBI:59513"/>
        <dbReference type="ChEBI" id="CHEBI:137000"/>
        <dbReference type="ChEBI" id="CHEBI:142768"/>
        <dbReference type="EC" id="1.14.17.3"/>
    </reaction>
</comment>
<evidence type="ECO:0000256" key="2">
    <source>
        <dbReference type="ARBA" id="ARBA00001947"/>
    </source>
</evidence>
<proteinExistence type="inferred from homology"/>
<evidence type="ECO:0000256" key="14">
    <source>
        <dbReference type="ARBA" id="ARBA00023157"/>
    </source>
</evidence>
<evidence type="ECO:0000256" key="7">
    <source>
        <dbReference type="ARBA" id="ARBA00022723"/>
    </source>
</evidence>
<evidence type="ECO:0000256" key="13">
    <source>
        <dbReference type="ARBA" id="ARBA00023033"/>
    </source>
</evidence>
<evidence type="ECO:0000256" key="6">
    <source>
        <dbReference type="ARBA" id="ARBA00022525"/>
    </source>
</evidence>
<keyword evidence="22" id="KW-0472">Membrane</keyword>
<dbReference type="PROSITE" id="PS00085">
    <property type="entry name" value="CU2_MONOOXYGENASE_2"/>
    <property type="match status" value="1"/>
</dbReference>
<evidence type="ECO:0000256" key="15">
    <source>
        <dbReference type="ARBA" id="ARBA00023180"/>
    </source>
</evidence>
<evidence type="ECO:0000256" key="16">
    <source>
        <dbReference type="ARBA" id="ARBA00023239"/>
    </source>
</evidence>
<evidence type="ECO:0000256" key="21">
    <source>
        <dbReference type="PROSITE-ProRule" id="PRU00504"/>
    </source>
</evidence>
<dbReference type="SUPFAM" id="SSF49742">
    <property type="entry name" value="PHM/PNGase F"/>
    <property type="match status" value="2"/>
</dbReference>
<dbReference type="GO" id="GO:0005507">
    <property type="term" value="F:copper ion binding"/>
    <property type="evidence" value="ECO:0007669"/>
    <property type="project" value="InterPro"/>
</dbReference>
<evidence type="ECO:0000256" key="1">
    <source>
        <dbReference type="ARBA" id="ARBA00000686"/>
    </source>
</evidence>
<keyword evidence="13" id="KW-0503">Monooxygenase</keyword>
<feature type="chain" id="PRO_5042051542" description="Peptidylglycine monooxygenase" evidence="23">
    <location>
        <begin position="23"/>
        <end position="746"/>
    </location>
</feature>
<keyword evidence="8 23" id="KW-0732">Signal</keyword>
<evidence type="ECO:0000256" key="10">
    <source>
        <dbReference type="ARBA" id="ARBA00022833"/>
    </source>
</evidence>
<keyword evidence="17" id="KW-0511">Multifunctional enzyme</keyword>
<evidence type="ECO:0000256" key="17">
    <source>
        <dbReference type="ARBA" id="ARBA00023268"/>
    </source>
</evidence>
<dbReference type="WBParaSite" id="MBELARI_LOCUS18167">
    <property type="protein sequence ID" value="MBELARI_LOCUS18167"/>
    <property type="gene ID" value="MBELARI_LOCUS18167"/>
</dbReference>
<keyword evidence="16" id="KW-0456">Lyase</keyword>
<evidence type="ECO:0000256" key="11">
    <source>
        <dbReference type="ARBA" id="ARBA00023002"/>
    </source>
</evidence>
<evidence type="ECO:0000256" key="5">
    <source>
        <dbReference type="ARBA" id="ARBA00010263"/>
    </source>
</evidence>
<evidence type="ECO:0000256" key="9">
    <source>
        <dbReference type="ARBA" id="ARBA00022737"/>
    </source>
</evidence>
<dbReference type="AlphaFoldDB" id="A0AAF3EVE4"/>
<evidence type="ECO:0008006" key="28">
    <source>
        <dbReference type="Google" id="ProtNLM"/>
    </source>
</evidence>
<evidence type="ECO:0000259" key="24">
    <source>
        <dbReference type="Pfam" id="PF01082"/>
    </source>
</evidence>
<keyword evidence="10" id="KW-0862">Zinc</keyword>
<dbReference type="InterPro" id="IPR014783">
    <property type="entry name" value="Cu2_ascorb_mOase_CS-2"/>
</dbReference>
<feature type="binding site" evidence="19">
    <location>
        <position position="281"/>
    </location>
    <ligand>
        <name>Cu(2+)</name>
        <dbReference type="ChEBI" id="CHEBI:29036"/>
        <label>1</label>
        <note>catalytic</note>
    </ligand>
</feature>
<comment type="similarity">
    <text evidence="5">In the N-terminal section; belongs to the copper type II ascorbate-dependent monooxygenase family.</text>
</comment>
<comment type="subcellular location">
    <subcellularLocation>
        <location evidence="3">Secreted</location>
    </subcellularLocation>
</comment>
<comment type="catalytic activity">
    <reaction evidence="1">
        <text>a [peptide]-C-terminal (2S)-2-hydroxyglycine = a [peptide]-C-terminal amide + glyoxylate</text>
        <dbReference type="Rhea" id="RHEA:20924"/>
        <dbReference type="Rhea" id="RHEA-COMP:13485"/>
        <dbReference type="Rhea" id="RHEA-COMP:15321"/>
        <dbReference type="ChEBI" id="CHEBI:36655"/>
        <dbReference type="ChEBI" id="CHEBI:137001"/>
        <dbReference type="ChEBI" id="CHEBI:142768"/>
        <dbReference type="EC" id="4.3.2.5"/>
    </reaction>
</comment>
<sequence length="746" mass="83236">MKGPPWPLGFVSFLLFAIPILGVSVPRRTSNNRKSTIQMIGYSPTKTDDYVAVQMQAEAGYIVGFEPIAHADRVHHMLLYGCEVAYSQEQFWTGMATCGSGPSHILYAWARNAPNLNLPPGVAFNIGHEDSSIKVLVLQIHYAQPFVGNVMDYSGVTLHMNDEQPIFLAAVMLFVAGYPIPPKMQQFQSNMSCKYDHETDMHPFAFRTHTHAMGRVVSGYFKHGNEWTKIGKRNPQWPQLFEKIDHPLKIQKGDMLAATCRFDSSNMTETTPMGHMGTNEMCNFYMMFYWEATKPDPFPYGAVCGGNEQPELFGTEYPKEGFELLPPRPELEHTALQSGRPFGIIEEAKIQKIGDITLGQISGLAFDQQKNLFIFHRGSRVWDGSTFDASNHLQDKKPIAEPTLLMTRFDGNTPVLVEALGGNQFYLPHGVFVDVDGYIYTTDVGAHTVTKWKKNGKKLDLVWRFGEEFVPGSDHGHLCKPTGVTKNGDRIFISDGYCNARVVELTADGKYKAQFGAPGTGEGQFQLPHDLVLSPKKTLLVADRQNGRVQELNMEGLVQSVVSSSLFTNIYSSDSFEDTIFMVPGENSYNRFTQDEIPISVYGSRLGTGLLEFAFSPTSERFGRPHVLRVSPDGNHIFIGDISEKGATLWKFRIQHDSSTESHTLSGATYYEKASAAYGAIKNKASTAPLTLTFFLLLGVVAGGIYVWMKKGRRRANPQNAFDRKGFKRLNQEDTVAFFTSDSESD</sequence>
<dbReference type="InterPro" id="IPR001258">
    <property type="entry name" value="NHL_repeat"/>
</dbReference>
<dbReference type="PRINTS" id="PR00790">
    <property type="entry name" value="PAMONOXGNASE"/>
</dbReference>
<dbReference type="InterPro" id="IPR011042">
    <property type="entry name" value="6-blade_b-propeller_TolB-like"/>
</dbReference>
<evidence type="ECO:0000313" key="26">
    <source>
        <dbReference type="Proteomes" id="UP000887575"/>
    </source>
</evidence>
<dbReference type="SUPFAM" id="SSF101898">
    <property type="entry name" value="NHL repeat"/>
    <property type="match status" value="1"/>
</dbReference>
<evidence type="ECO:0000256" key="19">
    <source>
        <dbReference type="PIRSR" id="PIRSR600720-2"/>
    </source>
</evidence>
<comment type="cofactor">
    <cofactor evidence="2">
        <name>Zn(2+)</name>
        <dbReference type="ChEBI" id="CHEBI:29105"/>
    </cofactor>
</comment>
<dbReference type="InterPro" id="IPR024548">
    <property type="entry name" value="Cu2_monoox_C"/>
</dbReference>
<keyword evidence="22" id="KW-0812">Transmembrane</keyword>
<evidence type="ECO:0000256" key="22">
    <source>
        <dbReference type="SAM" id="Phobius"/>
    </source>
</evidence>
<evidence type="ECO:0000256" key="12">
    <source>
        <dbReference type="ARBA" id="ARBA00023008"/>
    </source>
</evidence>
<feature type="binding site" evidence="19">
    <location>
        <position position="141"/>
    </location>
    <ligand>
        <name>Cu(2+)</name>
        <dbReference type="ChEBI" id="CHEBI:29036"/>
        <label>1</label>
        <note>catalytic</note>
    </ligand>
</feature>
<protein>
    <recommendedName>
        <fullName evidence="28">Peptidylglycine monooxygenase</fullName>
    </recommendedName>
</protein>
<dbReference type="FunFam" id="2.60.120.310:FF:000008">
    <property type="entry name" value="Probable peptidyl-glycine alpha-amidating monooxygenase pamn-1"/>
    <property type="match status" value="1"/>
</dbReference>
<feature type="binding site" evidence="19">
    <location>
        <position position="211"/>
    </location>
    <ligand>
        <name>Cu(2+)</name>
        <dbReference type="ChEBI" id="CHEBI:29036"/>
        <label>1</label>
        <note>catalytic</note>
    </ligand>
</feature>
<evidence type="ECO:0000256" key="20">
    <source>
        <dbReference type="PIRSR" id="PIRSR600720-3"/>
    </source>
</evidence>
<accession>A0AAF3EVE4</accession>
<reference evidence="27" key="1">
    <citation type="submission" date="2024-02" db="UniProtKB">
        <authorList>
            <consortium name="WormBaseParasite"/>
        </authorList>
    </citation>
    <scope>IDENTIFICATION</scope>
</reference>
<dbReference type="InterPro" id="IPR014784">
    <property type="entry name" value="Cu2_ascorb_mOase-like_C"/>
</dbReference>
<name>A0AAF3EVE4_9BILA</name>
<dbReference type="InterPro" id="IPR000323">
    <property type="entry name" value="Cu2_ascorb_mOase_N"/>
</dbReference>
<dbReference type="Gene3D" id="2.120.10.30">
    <property type="entry name" value="TolB, C-terminal domain"/>
    <property type="match status" value="1"/>
</dbReference>
<dbReference type="CDD" id="cd14958">
    <property type="entry name" value="NHL_PAL_like"/>
    <property type="match status" value="1"/>
</dbReference>
<dbReference type="GO" id="GO:0016020">
    <property type="term" value="C:membrane"/>
    <property type="evidence" value="ECO:0007669"/>
    <property type="project" value="InterPro"/>
</dbReference>
<keyword evidence="26" id="KW-1185">Reference proteome</keyword>
<keyword evidence="7 19" id="KW-0479">Metal-binding</keyword>
<keyword evidence="12 19" id="KW-0186">Copper</keyword>
<comment type="cofactor">
    <cofactor evidence="19">
        <name>Cu(2+)</name>
        <dbReference type="ChEBI" id="CHEBI:29036"/>
    </cofactor>
    <text evidence="19">Binds 2 Cu(2+) ions per subunit.</text>
</comment>
<feature type="binding site" evidence="19">
    <location>
        <position position="209"/>
    </location>
    <ligand>
        <name>Cu(2+)</name>
        <dbReference type="ChEBI" id="CHEBI:29036"/>
        <label>1</label>
        <note>catalytic</note>
    </ligand>
</feature>
<feature type="binding site" evidence="19">
    <location>
        <position position="76"/>
    </location>
    <ligand>
        <name>Cu(2+)</name>
        <dbReference type="ChEBI" id="CHEBI:29036"/>
        <label>1</label>
        <note>catalytic</note>
    </ligand>
</feature>
<feature type="binding site" evidence="19">
    <location>
        <position position="75"/>
    </location>
    <ligand>
        <name>Cu(2+)</name>
        <dbReference type="ChEBI" id="CHEBI:29036"/>
        <label>1</label>
        <note>catalytic</note>
    </ligand>
</feature>
<comment type="similarity">
    <text evidence="4">In the C-terminal section; belongs to the peptidyl-alpha-hydroxyglycine alpha-amidating lyase family.</text>
</comment>
<dbReference type="Pfam" id="PF03712">
    <property type="entry name" value="Cu2_monoox_C"/>
    <property type="match status" value="1"/>
</dbReference>
<feature type="repeat" description="NHL" evidence="21">
    <location>
        <begin position="512"/>
        <end position="555"/>
    </location>
</feature>
<feature type="transmembrane region" description="Helical" evidence="22">
    <location>
        <begin position="690"/>
        <end position="709"/>
    </location>
</feature>
<feature type="disulfide bond" evidence="20">
    <location>
        <begin position="193"/>
        <end position="304"/>
    </location>
</feature>
<feature type="signal peptide" evidence="23">
    <location>
        <begin position="1"/>
        <end position="22"/>
    </location>
</feature>
<keyword evidence="14 20" id="KW-1015">Disulfide bond</keyword>
<evidence type="ECO:0000259" key="25">
    <source>
        <dbReference type="Pfam" id="PF03712"/>
    </source>
</evidence>
<dbReference type="PANTHER" id="PTHR10680:SF14">
    <property type="entry name" value="PEPTIDYL-GLYCINE ALPHA-AMIDATING MONOOXYGENASE"/>
    <property type="match status" value="1"/>
</dbReference>
<keyword evidence="6" id="KW-0964">Secreted</keyword>
<dbReference type="Gene3D" id="2.60.120.230">
    <property type="match status" value="1"/>
</dbReference>
<evidence type="ECO:0000256" key="23">
    <source>
        <dbReference type="SAM" id="SignalP"/>
    </source>
</evidence>
<feature type="domain" description="Copper type II ascorbate-dependent monooxygenase C-terminal" evidence="25">
    <location>
        <begin position="169"/>
        <end position="293"/>
    </location>
</feature>
<keyword evidence="22" id="KW-1133">Transmembrane helix</keyword>
<keyword evidence="9" id="KW-0677">Repeat</keyword>
<evidence type="ECO:0000256" key="4">
    <source>
        <dbReference type="ARBA" id="ARBA00006026"/>
    </source>
</evidence>
<keyword evidence="15" id="KW-0325">Glycoprotein</keyword>
<dbReference type="GO" id="GO:0004598">
    <property type="term" value="F:peptidylamidoglycolate lyase activity"/>
    <property type="evidence" value="ECO:0007669"/>
    <property type="project" value="UniProtKB-EC"/>
</dbReference>
<dbReference type="Proteomes" id="UP000887575">
    <property type="component" value="Unassembled WGS sequence"/>
</dbReference>
<dbReference type="PANTHER" id="PTHR10680">
    <property type="entry name" value="PEPTIDYL-GLYCINE ALPHA-AMIDATING MONOOXYGENASE"/>
    <property type="match status" value="1"/>
</dbReference>
<dbReference type="InterPro" id="IPR008977">
    <property type="entry name" value="PHM/PNGase_F_dom_sf"/>
</dbReference>
<dbReference type="InterPro" id="IPR036939">
    <property type="entry name" value="Cu2_ascorb_mOase_N_sf"/>
</dbReference>
<dbReference type="FunFam" id="2.120.10.30:FF:000083">
    <property type="entry name" value="Peptidyl-glycine alpha-amidating monooxygenase B"/>
    <property type="match status" value="1"/>
</dbReference>
<keyword evidence="11" id="KW-0560">Oxidoreductase</keyword>
<evidence type="ECO:0000256" key="3">
    <source>
        <dbReference type="ARBA" id="ARBA00004613"/>
    </source>
</evidence>
<feature type="domain" description="Copper type II ascorbate-dependent monooxygenase N-terminal" evidence="24">
    <location>
        <begin position="54"/>
        <end position="145"/>
    </location>
</feature>
<evidence type="ECO:0000256" key="18">
    <source>
        <dbReference type="ARBA" id="ARBA00048431"/>
    </source>
</evidence>
<dbReference type="Gene3D" id="2.60.120.310">
    <property type="entry name" value="Copper type II, ascorbate-dependent monooxygenase, N-terminal domain"/>
    <property type="match status" value="1"/>
</dbReference>
<dbReference type="GO" id="GO:0005576">
    <property type="term" value="C:extracellular region"/>
    <property type="evidence" value="ECO:0007669"/>
    <property type="project" value="UniProtKB-SubCell"/>
</dbReference>
<dbReference type="Pfam" id="PF01082">
    <property type="entry name" value="Cu2_monooxygen"/>
    <property type="match status" value="1"/>
</dbReference>
<dbReference type="InterPro" id="IPR000720">
    <property type="entry name" value="PHM/PAL"/>
</dbReference>
<dbReference type="GO" id="GO:0004504">
    <property type="term" value="F:peptidylglycine monooxygenase activity"/>
    <property type="evidence" value="ECO:0007669"/>
    <property type="project" value="UniProtKB-EC"/>
</dbReference>